<evidence type="ECO:0000256" key="4">
    <source>
        <dbReference type="ARBA" id="ARBA00023242"/>
    </source>
</evidence>
<gene>
    <name evidence="6" type="ORF">LSH36_365g00001</name>
</gene>
<evidence type="ECO:0000256" key="5">
    <source>
        <dbReference type="SAM" id="MobiDB-lite"/>
    </source>
</evidence>
<comment type="caution">
    <text evidence="6">The sequence shown here is derived from an EMBL/GenBank/DDBJ whole genome shotgun (WGS) entry which is preliminary data.</text>
</comment>
<dbReference type="EMBL" id="JAODUP010000365">
    <property type="protein sequence ID" value="KAK2151375.1"/>
    <property type="molecule type" value="Genomic_DNA"/>
</dbReference>
<proteinExistence type="predicted"/>
<keyword evidence="7" id="KW-1185">Reference proteome</keyword>
<accession>A0AAD9MZP3</accession>
<dbReference type="Proteomes" id="UP001208570">
    <property type="component" value="Unassembled WGS sequence"/>
</dbReference>
<dbReference type="GO" id="GO:0043625">
    <property type="term" value="C:delta DNA polymerase complex"/>
    <property type="evidence" value="ECO:0007669"/>
    <property type="project" value="InterPro"/>
</dbReference>
<evidence type="ECO:0000313" key="6">
    <source>
        <dbReference type="EMBL" id="KAK2151375.1"/>
    </source>
</evidence>
<dbReference type="InterPro" id="IPR041913">
    <property type="entry name" value="POLD3_sf"/>
</dbReference>
<dbReference type="Pfam" id="PF09507">
    <property type="entry name" value="CDC27"/>
    <property type="match status" value="1"/>
</dbReference>
<dbReference type="Gene3D" id="3.90.1030.20">
    <property type="entry name" value="DNA polymerase delta, p66 (Cdc27) subunit, wHTH domain"/>
    <property type="match status" value="1"/>
</dbReference>
<dbReference type="FunFam" id="3.90.1030.20:FF:000002">
    <property type="entry name" value="DNA polymerase delta subunit"/>
    <property type="match status" value="1"/>
</dbReference>
<dbReference type="GO" id="GO:0003887">
    <property type="term" value="F:DNA-directed DNA polymerase activity"/>
    <property type="evidence" value="ECO:0007669"/>
    <property type="project" value="TreeGrafter"/>
</dbReference>
<organism evidence="6 7">
    <name type="scientific">Paralvinella palmiformis</name>
    <dbReference type="NCBI Taxonomy" id="53620"/>
    <lineage>
        <taxon>Eukaryota</taxon>
        <taxon>Metazoa</taxon>
        <taxon>Spiralia</taxon>
        <taxon>Lophotrochozoa</taxon>
        <taxon>Annelida</taxon>
        <taxon>Polychaeta</taxon>
        <taxon>Sedentaria</taxon>
        <taxon>Canalipalpata</taxon>
        <taxon>Terebellida</taxon>
        <taxon>Terebelliformia</taxon>
        <taxon>Alvinellidae</taxon>
        <taxon>Paralvinella</taxon>
    </lineage>
</organism>
<feature type="compositionally biased region" description="Basic and acidic residues" evidence="5">
    <location>
        <begin position="286"/>
        <end position="297"/>
    </location>
</feature>
<dbReference type="GO" id="GO:0006297">
    <property type="term" value="P:nucleotide-excision repair, DNA gap filling"/>
    <property type="evidence" value="ECO:0007669"/>
    <property type="project" value="TreeGrafter"/>
</dbReference>
<dbReference type="PANTHER" id="PTHR17598:SF13">
    <property type="entry name" value="DNA POLYMERASE DELTA SUBUNIT 3"/>
    <property type="match status" value="1"/>
</dbReference>
<reference evidence="6" key="1">
    <citation type="journal article" date="2023" name="Mol. Biol. Evol.">
        <title>Third-Generation Sequencing Reveals the Adaptive Role of the Epigenome in Three Deep-Sea Polychaetes.</title>
        <authorList>
            <person name="Perez M."/>
            <person name="Aroh O."/>
            <person name="Sun Y."/>
            <person name="Lan Y."/>
            <person name="Juniper S.K."/>
            <person name="Young C.R."/>
            <person name="Angers B."/>
            <person name="Qian P.Y."/>
        </authorList>
    </citation>
    <scope>NUCLEOTIDE SEQUENCE</scope>
    <source>
        <strain evidence="6">P08H-3</strain>
    </source>
</reference>
<evidence type="ECO:0000256" key="2">
    <source>
        <dbReference type="ARBA" id="ARBA00017589"/>
    </source>
</evidence>
<feature type="compositionally biased region" description="Polar residues" evidence="5">
    <location>
        <begin position="255"/>
        <end position="269"/>
    </location>
</feature>
<sequence>MAQVDELCFDNLDEFINDENKVVTYKWLSRSLSINVNLAKQALYKFLTQQRNEKHNDDLFVTYFLSGLFHDGDSLVYKAQIVPEQALESAKSGYTHLTSCHVYSVQKGKLKDSNSLYIVDYDLMKEHIFESNRFSSVKHPSKILRSDEEIEDIQIKTTNKSPVKPTDPPSSRVVRTEKNTKKPNGIAGMFAKSVKKQADTKETQSSTNSSGLLKNCKYESVNILSDDHVISRFNLFVVWISVVDRVILFQDVSSKTKNKSKPSGLTNFFSKRVAPKAEQDEGCVPRSREDCKTEDQPNKNSQSEMILKNVITKGKKKKVDSDEDEPILQEKKRRRVRQIMTDSSSSEDEMEIDEPVPSPTAPPTVDSSPDEIPPTPSPEVDGTKHGSADEDPQNSGTHGRIRKRKLTTKTSVDEDGLLVTEKVIVDEWEDVTDEKDATTDVTPEEEKMDTKTKKPSAAPSKVSPVGHASRKQTALTSFFKKK</sequence>
<feature type="compositionally biased region" description="Basic and acidic residues" evidence="5">
    <location>
        <begin position="434"/>
        <end position="452"/>
    </location>
</feature>
<dbReference type="InterPro" id="IPR019038">
    <property type="entry name" value="POLD3"/>
</dbReference>
<dbReference type="PANTHER" id="PTHR17598">
    <property type="entry name" value="DNA POLYMERASE DELTA SUBUNIT 3"/>
    <property type="match status" value="1"/>
</dbReference>
<dbReference type="GO" id="GO:1904161">
    <property type="term" value="P:DNA synthesis involved in UV-damage excision repair"/>
    <property type="evidence" value="ECO:0007669"/>
    <property type="project" value="TreeGrafter"/>
</dbReference>
<dbReference type="GO" id="GO:0006271">
    <property type="term" value="P:DNA strand elongation involved in DNA replication"/>
    <property type="evidence" value="ECO:0007669"/>
    <property type="project" value="TreeGrafter"/>
</dbReference>
<evidence type="ECO:0000313" key="7">
    <source>
        <dbReference type="Proteomes" id="UP001208570"/>
    </source>
</evidence>
<comment type="subcellular location">
    <subcellularLocation>
        <location evidence="1">Nucleus</location>
    </subcellularLocation>
</comment>
<evidence type="ECO:0000256" key="1">
    <source>
        <dbReference type="ARBA" id="ARBA00004123"/>
    </source>
</evidence>
<protein>
    <recommendedName>
        <fullName evidence="2">DNA polymerase delta subunit 3</fullName>
    </recommendedName>
</protein>
<name>A0AAD9MZP3_9ANNE</name>
<evidence type="ECO:0000256" key="3">
    <source>
        <dbReference type="ARBA" id="ARBA00022705"/>
    </source>
</evidence>
<keyword evidence="3" id="KW-0235">DNA replication</keyword>
<dbReference type="AlphaFoldDB" id="A0AAD9MZP3"/>
<feature type="compositionally biased region" description="Acidic residues" evidence="5">
    <location>
        <begin position="345"/>
        <end position="354"/>
    </location>
</feature>
<keyword evidence="4" id="KW-0539">Nucleus</keyword>
<feature type="region of interest" description="Disordered" evidence="5">
    <location>
        <begin position="255"/>
        <end position="482"/>
    </location>
</feature>